<dbReference type="Proteomes" id="UP000596742">
    <property type="component" value="Unassembled WGS sequence"/>
</dbReference>
<feature type="chain" id="PRO_5032825538" description="Vesicular, overexpressed in cancer, prosurvival protein 1" evidence="2">
    <location>
        <begin position="23"/>
        <end position="105"/>
    </location>
</feature>
<evidence type="ECO:0000313" key="4">
    <source>
        <dbReference type="Proteomes" id="UP000596742"/>
    </source>
</evidence>
<organism evidence="3 4">
    <name type="scientific">Mytilus galloprovincialis</name>
    <name type="common">Mediterranean mussel</name>
    <dbReference type="NCBI Taxonomy" id="29158"/>
    <lineage>
        <taxon>Eukaryota</taxon>
        <taxon>Metazoa</taxon>
        <taxon>Spiralia</taxon>
        <taxon>Lophotrochozoa</taxon>
        <taxon>Mollusca</taxon>
        <taxon>Bivalvia</taxon>
        <taxon>Autobranchia</taxon>
        <taxon>Pteriomorphia</taxon>
        <taxon>Mytilida</taxon>
        <taxon>Mytiloidea</taxon>
        <taxon>Mytilidae</taxon>
        <taxon>Mytilinae</taxon>
        <taxon>Mytilus</taxon>
    </lineage>
</organism>
<evidence type="ECO:0000313" key="3">
    <source>
        <dbReference type="EMBL" id="VDI79736.1"/>
    </source>
</evidence>
<protein>
    <recommendedName>
        <fullName evidence="5">Vesicular, overexpressed in cancer, prosurvival protein 1</fullName>
    </recommendedName>
</protein>
<feature type="compositionally biased region" description="Polar residues" evidence="1">
    <location>
        <begin position="56"/>
        <end position="75"/>
    </location>
</feature>
<feature type="region of interest" description="Disordered" evidence="1">
    <location>
        <begin position="56"/>
        <end position="79"/>
    </location>
</feature>
<evidence type="ECO:0000256" key="2">
    <source>
        <dbReference type="SAM" id="SignalP"/>
    </source>
</evidence>
<dbReference type="AlphaFoldDB" id="A0A8B6HH14"/>
<comment type="caution">
    <text evidence="3">The sequence shown here is derived from an EMBL/GenBank/DDBJ whole genome shotgun (WGS) entry which is preliminary data.</text>
</comment>
<name>A0A8B6HH14_MYTGA</name>
<reference evidence="3" key="1">
    <citation type="submission" date="2018-11" db="EMBL/GenBank/DDBJ databases">
        <authorList>
            <person name="Alioto T."/>
            <person name="Alioto T."/>
        </authorList>
    </citation>
    <scope>NUCLEOTIDE SEQUENCE</scope>
</reference>
<keyword evidence="2" id="KW-0732">Signal</keyword>
<proteinExistence type="predicted"/>
<evidence type="ECO:0008006" key="5">
    <source>
        <dbReference type="Google" id="ProtNLM"/>
    </source>
</evidence>
<keyword evidence="4" id="KW-1185">Reference proteome</keyword>
<evidence type="ECO:0000256" key="1">
    <source>
        <dbReference type="SAM" id="MobiDB-lite"/>
    </source>
</evidence>
<dbReference type="EMBL" id="UYJE01010104">
    <property type="protein sequence ID" value="VDI79736.1"/>
    <property type="molecule type" value="Genomic_DNA"/>
</dbReference>
<sequence>MTGGGIVFIVLVVVCCYYGCRSRKPSGGQVISTFQPTVPYAPYSISPGAHGMTNHSFSEGHNSTIVSTPVNNGKRSSSLSSLSSSLKLASNALEMGENLGESMAS</sequence>
<accession>A0A8B6HH14</accession>
<gene>
    <name evidence="3" type="ORF">MGAL_10B060829</name>
</gene>
<feature type="signal peptide" evidence="2">
    <location>
        <begin position="1"/>
        <end position="22"/>
    </location>
</feature>